<dbReference type="EMBL" id="PNHE01000029">
    <property type="protein sequence ID" value="PMC58030.1"/>
    <property type="molecule type" value="Genomic_DNA"/>
</dbReference>
<dbReference type="InterPro" id="IPR000843">
    <property type="entry name" value="HTH_LacI"/>
</dbReference>
<dbReference type="GO" id="GO:0000976">
    <property type="term" value="F:transcription cis-regulatory region binding"/>
    <property type="evidence" value="ECO:0007669"/>
    <property type="project" value="TreeGrafter"/>
</dbReference>
<dbReference type="PANTHER" id="PTHR30146:SF109">
    <property type="entry name" value="HTH-TYPE TRANSCRIPTIONAL REGULATOR GALS"/>
    <property type="match status" value="1"/>
</dbReference>
<dbReference type="Proteomes" id="UP000235682">
    <property type="component" value="Unassembled WGS sequence"/>
</dbReference>
<comment type="caution">
    <text evidence="5">The sequence shown here is derived from an EMBL/GenBank/DDBJ whole genome shotgun (WGS) entry which is preliminary data.</text>
</comment>
<dbReference type="SMART" id="SM00354">
    <property type="entry name" value="HTH_LACI"/>
    <property type="match status" value="1"/>
</dbReference>
<accession>A0A2N6SLU0</accession>
<dbReference type="Gene3D" id="1.10.260.40">
    <property type="entry name" value="lambda repressor-like DNA-binding domains"/>
    <property type="match status" value="1"/>
</dbReference>
<evidence type="ECO:0000313" key="5">
    <source>
        <dbReference type="EMBL" id="PMC58030.1"/>
    </source>
</evidence>
<dbReference type="PROSITE" id="PS00356">
    <property type="entry name" value="HTH_LACI_1"/>
    <property type="match status" value="1"/>
</dbReference>
<dbReference type="InterPro" id="IPR001761">
    <property type="entry name" value="Peripla_BP/Lac1_sug-bd_dom"/>
</dbReference>
<sequence length="305" mass="34581">MKVTIKDVAKLAGVSPATVSRVIGDHPAITKKTQQKVREAMKEVGYYPNLNARRLASKKAHALGIVLPTETDNFYQNPFFPTVLRGINNRASRKEYALQLSMGHTVEERLDHVRKMVYGMQVDGIIFLYANKNDKIIQFVRQANMPYVIIGYSEVDSEAFVDNDNHLAGYEVTKELIDKGYQRIGYLGTDGDFTFVNFRKEGYAKAMKEAGLEEKVTLGLTIDQEVSPTWWDGVDSLVIADELLAQRVAWQMLESGVQLPIYSFSSYHNPLYENSRFMTFKNMDAQSLGRQAVDILFKSLNKKSK</sequence>
<dbReference type="SUPFAM" id="SSF53822">
    <property type="entry name" value="Periplasmic binding protein-like I"/>
    <property type="match status" value="1"/>
</dbReference>
<keyword evidence="1" id="KW-0805">Transcription regulation</keyword>
<reference evidence="5 6" key="1">
    <citation type="submission" date="2017-09" db="EMBL/GenBank/DDBJ databases">
        <title>Bacterial strain isolated from the female urinary microbiota.</title>
        <authorList>
            <person name="Thomas-White K."/>
            <person name="Kumar N."/>
            <person name="Forster S."/>
            <person name="Putonti C."/>
            <person name="Lawley T."/>
            <person name="Wolfe A.J."/>
        </authorList>
    </citation>
    <scope>NUCLEOTIDE SEQUENCE [LARGE SCALE GENOMIC DNA]</scope>
    <source>
        <strain evidence="5 6">UMB0852</strain>
    </source>
</reference>
<dbReference type="InterPro" id="IPR028082">
    <property type="entry name" value="Peripla_BP_I"/>
</dbReference>
<dbReference type="OrthoDB" id="9788209at2"/>
<protein>
    <submittedName>
        <fullName evidence="5">LacI family transcriptional regulator</fullName>
    </submittedName>
</protein>
<evidence type="ECO:0000259" key="4">
    <source>
        <dbReference type="PROSITE" id="PS50932"/>
    </source>
</evidence>
<dbReference type="PANTHER" id="PTHR30146">
    <property type="entry name" value="LACI-RELATED TRANSCRIPTIONAL REPRESSOR"/>
    <property type="match status" value="1"/>
</dbReference>
<dbReference type="AlphaFoldDB" id="A0A2N6SLU0"/>
<dbReference type="PROSITE" id="PS50932">
    <property type="entry name" value="HTH_LACI_2"/>
    <property type="match status" value="1"/>
</dbReference>
<evidence type="ECO:0000256" key="3">
    <source>
        <dbReference type="ARBA" id="ARBA00023163"/>
    </source>
</evidence>
<dbReference type="RefSeq" id="WP_102227957.1">
    <property type="nucleotide sequence ID" value="NZ_PNFY01000028.1"/>
</dbReference>
<proteinExistence type="predicted"/>
<gene>
    <name evidence="5" type="ORF">CJ205_06585</name>
</gene>
<keyword evidence="2" id="KW-0238">DNA-binding</keyword>
<keyword evidence="6" id="KW-1185">Reference proteome</keyword>
<evidence type="ECO:0000313" key="6">
    <source>
        <dbReference type="Proteomes" id="UP000235682"/>
    </source>
</evidence>
<dbReference type="PRINTS" id="PR00036">
    <property type="entry name" value="HTHLACI"/>
</dbReference>
<evidence type="ECO:0000256" key="1">
    <source>
        <dbReference type="ARBA" id="ARBA00023015"/>
    </source>
</evidence>
<dbReference type="Gene3D" id="3.40.50.2300">
    <property type="match status" value="2"/>
</dbReference>
<dbReference type="STRING" id="84521.SAMN04487994_10264"/>
<dbReference type="CDD" id="cd01392">
    <property type="entry name" value="HTH_LacI"/>
    <property type="match status" value="1"/>
</dbReference>
<name>A0A2N6SLU0_9LACT</name>
<dbReference type="GO" id="GO:0003700">
    <property type="term" value="F:DNA-binding transcription factor activity"/>
    <property type="evidence" value="ECO:0007669"/>
    <property type="project" value="TreeGrafter"/>
</dbReference>
<dbReference type="SUPFAM" id="SSF47413">
    <property type="entry name" value="lambda repressor-like DNA-binding domains"/>
    <property type="match status" value="1"/>
</dbReference>
<dbReference type="Pfam" id="PF00356">
    <property type="entry name" value="LacI"/>
    <property type="match status" value="1"/>
</dbReference>
<dbReference type="Pfam" id="PF00532">
    <property type="entry name" value="Peripla_BP_1"/>
    <property type="match status" value="1"/>
</dbReference>
<organism evidence="5 6">
    <name type="scientific">Dolosicoccus paucivorans</name>
    <dbReference type="NCBI Taxonomy" id="84521"/>
    <lineage>
        <taxon>Bacteria</taxon>
        <taxon>Bacillati</taxon>
        <taxon>Bacillota</taxon>
        <taxon>Bacilli</taxon>
        <taxon>Lactobacillales</taxon>
        <taxon>Aerococcaceae</taxon>
        <taxon>Dolosicoccus</taxon>
    </lineage>
</organism>
<feature type="domain" description="HTH lacI-type" evidence="4">
    <location>
        <begin position="3"/>
        <end position="57"/>
    </location>
</feature>
<evidence type="ECO:0000256" key="2">
    <source>
        <dbReference type="ARBA" id="ARBA00023125"/>
    </source>
</evidence>
<keyword evidence="3" id="KW-0804">Transcription</keyword>
<dbReference type="InterPro" id="IPR010982">
    <property type="entry name" value="Lambda_DNA-bd_dom_sf"/>
</dbReference>